<evidence type="ECO:0000313" key="1">
    <source>
        <dbReference type="EMBL" id="MBJ7544651.1"/>
    </source>
</evidence>
<dbReference type="EMBL" id="JAEMUK010000080">
    <property type="protein sequence ID" value="MBJ7544651.1"/>
    <property type="molecule type" value="Genomic_DNA"/>
</dbReference>
<sequence length="410" mass="45938">MNDDIRIPDRFESLQNQFSEVRQLITPVDNDVRAFIRFRERAFGKNGGLLCFLLGRSGVGKTTSIHSVSINQPDLFGQVCSIPSDTEMRNVFRWIDLNAPAKDAEKATILLFDGREVSDDEVGIRQFISYLNQFLRKRPDILFCWPLTDSEWHSKLRAIAENVGGANLCPKECDYKVLGPDRSQWPSALEHLLLQFGKTFEDVGFANDLVLEIASRQETIGDFLGEMNFIISERVSRTREIKRLPNLLFVVTSSGDVTGESNRIRRAGKQILAAEPLLGHSPRSEAGKWWTERNKTPDHHLGYIISLFNASLVTCSASAVVYSCVHSDEEQLNSAAKQAGLQPNPGNANRTIQASEFFKFLSGSEVLEFTTGRRGTMSEGTIQSYGKIQELSAKKHKLINQAICSLPRVI</sequence>
<dbReference type="AlphaFoldDB" id="A0A8I1GI52"/>
<dbReference type="InterPro" id="IPR027417">
    <property type="entry name" value="P-loop_NTPase"/>
</dbReference>
<reference evidence="1 2" key="1">
    <citation type="submission" date="2020-12" db="EMBL/GenBank/DDBJ databases">
        <title>Revised draft genomes of Rhodomicrobium vannielii ATCC 17100 and Rhodomicrobium udaipurense JA643.</title>
        <authorList>
            <person name="Conners E.M."/>
            <person name="Davenport E.J."/>
            <person name="Bose A."/>
        </authorList>
    </citation>
    <scope>NUCLEOTIDE SEQUENCE [LARGE SCALE GENOMIC DNA]</scope>
    <source>
        <strain evidence="1 2">JA643</strain>
    </source>
</reference>
<name>A0A8I1GI52_9HYPH</name>
<dbReference type="Proteomes" id="UP000623250">
    <property type="component" value="Unassembled WGS sequence"/>
</dbReference>
<dbReference type="RefSeq" id="WP_199502502.1">
    <property type="nucleotide sequence ID" value="NZ_JAEMUK010000080.1"/>
</dbReference>
<proteinExistence type="predicted"/>
<keyword evidence="2" id="KW-1185">Reference proteome</keyword>
<comment type="caution">
    <text evidence="1">The sequence shown here is derived from an EMBL/GenBank/DDBJ whole genome shotgun (WGS) entry which is preliminary data.</text>
</comment>
<accession>A0A8I1GI52</accession>
<dbReference type="SUPFAM" id="SSF52540">
    <property type="entry name" value="P-loop containing nucleoside triphosphate hydrolases"/>
    <property type="match status" value="1"/>
</dbReference>
<protein>
    <submittedName>
        <fullName evidence="1">Uncharacterized protein</fullName>
    </submittedName>
</protein>
<organism evidence="1 2">
    <name type="scientific">Rhodomicrobium udaipurense</name>
    <dbReference type="NCBI Taxonomy" id="1202716"/>
    <lineage>
        <taxon>Bacteria</taxon>
        <taxon>Pseudomonadati</taxon>
        <taxon>Pseudomonadota</taxon>
        <taxon>Alphaproteobacteria</taxon>
        <taxon>Hyphomicrobiales</taxon>
        <taxon>Hyphomicrobiaceae</taxon>
        <taxon>Rhodomicrobium</taxon>
    </lineage>
</organism>
<evidence type="ECO:0000313" key="2">
    <source>
        <dbReference type="Proteomes" id="UP000623250"/>
    </source>
</evidence>
<gene>
    <name evidence="1" type="ORF">JDN41_13945</name>
</gene>